<evidence type="ECO:0000256" key="1">
    <source>
        <dbReference type="ARBA" id="ARBA00001957"/>
    </source>
</evidence>
<evidence type="ECO:0000259" key="5">
    <source>
        <dbReference type="PROSITE" id="PS50075"/>
    </source>
</evidence>
<dbReference type="GO" id="GO:0031177">
    <property type="term" value="F:phosphopantetheine binding"/>
    <property type="evidence" value="ECO:0007669"/>
    <property type="project" value="InterPro"/>
</dbReference>
<dbReference type="Gene3D" id="3.40.50.980">
    <property type="match status" value="2"/>
</dbReference>
<dbReference type="InterPro" id="IPR001242">
    <property type="entry name" value="Condensation_dom"/>
</dbReference>
<dbReference type="Proteomes" id="UP000195128">
    <property type="component" value="Unassembled WGS sequence"/>
</dbReference>
<dbReference type="InterPro" id="IPR001031">
    <property type="entry name" value="Thioesterase"/>
</dbReference>
<reference evidence="6 7" key="1">
    <citation type="submission" date="2017-01" db="EMBL/GenBank/DDBJ databases">
        <authorList>
            <person name="Mah S.A."/>
            <person name="Swanson W.J."/>
            <person name="Moy G.W."/>
            <person name="Vacquier V.D."/>
        </authorList>
    </citation>
    <scope>NUCLEOTIDE SEQUENCE [LARGE SCALE GENOMIC DNA]</scope>
    <source>
        <strain evidence="6">PDD-32b-74</strain>
    </source>
</reference>
<dbReference type="SMART" id="SM00823">
    <property type="entry name" value="PKS_PP"/>
    <property type="match status" value="4"/>
</dbReference>
<feature type="domain" description="Carrier" evidence="5">
    <location>
        <begin position="3633"/>
        <end position="3708"/>
    </location>
</feature>
<comment type="caution">
    <text evidence="6">The sequence shown here is derived from an EMBL/GenBank/DDBJ whole genome shotgun (WGS) entry which is preliminary data.</text>
</comment>
<feature type="domain" description="Carrier" evidence="5">
    <location>
        <begin position="1465"/>
        <end position="1540"/>
    </location>
</feature>
<dbReference type="Pfam" id="PF00668">
    <property type="entry name" value="Condensation"/>
    <property type="match status" value="5"/>
</dbReference>
<evidence type="ECO:0000256" key="4">
    <source>
        <dbReference type="ARBA" id="ARBA00022553"/>
    </source>
</evidence>
<dbReference type="Gene3D" id="3.40.50.1820">
    <property type="entry name" value="alpha/beta hydrolase"/>
    <property type="match status" value="1"/>
</dbReference>
<dbReference type="InterPro" id="IPR010071">
    <property type="entry name" value="AA_adenyl_dom"/>
</dbReference>
<dbReference type="InterPro" id="IPR045851">
    <property type="entry name" value="AMP-bd_C_sf"/>
</dbReference>
<dbReference type="CDD" id="cd19544">
    <property type="entry name" value="E-C_NRPS"/>
    <property type="match status" value="1"/>
</dbReference>
<dbReference type="FunFam" id="3.40.50.980:FF:000002">
    <property type="entry name" value="Enterobactin synthetase component F"/>
    <property type="match status" value="2"/>
</dbReference>
<dbReference type="NCBIfam" id="TIGR01733">
    <property type="entry name" value="AA-adenyl-dom"/>
    <property type="match status" value="3"/>
</dbReference>
<dbReference type="InterPro" id="IPR006162">
    <property type="entry name" value="Ppantetheine_attach_site"/>
</dbReference>
<dbReference type="InterPro" id="IPR009081">
    <property type="entry name" value="PP-bd_ACP"/>
</dbReference>
<dbReference type="Gene3D" id="2.30.38.10">
    <property type="entry name" value="Luciferase, Domain 3"/>
    <property type="match status" value="1"/>
</dbReference>
<dbReference type="Gene3D" id="1.10.1200.10">
    <property type="entry name" value="ACP-like"/>
    <property type="match status" value="4"/>
</dbReference>
<organism evidence="6 7">
    <name type="scientific">Pseudomonas syringae</name>
    <dbReference type="NCBI Taxonomy" id="317"/>
    <lineage>
        <taxon>Bacteria</taxon>
        <taxon>Pseudomonadati</taxon>
        <taxon>Pseudomonadota</taxon>
        <taxon>Gammaproteobacteria</taxon>
        <taxon>Pseudomonadales</taxon>
        <taxon>Pseudomonadaceae</taxon>
        <taxon>Pseudomonas</taxon>
    </lineage>
</organism>
<gene>
    <name evidence="6" type="ORF">BW686_03875</name>
</gene>
<dbReference type="GO" id="GO:0072330">
    <property type="term" value="P:monocarboxylic acid biosynthetic process"/>
    <property type="evidence" value="ECO:0007669"/>
    <property type="project" value="UniProtKB-ARBA"/>
</dbReference>
<dbReference type="CDD" id="cd17643">
    <property type="entry name" value="A_NRPS_Cytc1-like"/>
    <property type="match status" value="2"/>
</dbReference>
<dbReference type="SMART" id="SM00824">
    <property type="entry name" value="PKS_TE"/>
    <property type="match status" value="1"/>
</dbReference>
<dbReference type="SUPFAM" id="SSF53474">
    <property type="entry name" value="alpha/beta-Hydrolases"/>
    <property type="match status" value="1"/>
</dbReference>
<dbReference type="GO" id="GO:0044550">
    <property type="term" value="P:secondary metabolite biosynthetic process"/>
    <property type="evidence" value="ECO:0007669"/>
    <property type="project" value="UniProtKB-ARBA"/>
</dbReference>
<dbReference type="GO" id="GO:0005829">
    <property type="term" value="C:cytosol"/>
    <property type="evidence" value="ECO:0007669"/>
    <property type="project" value="TreeGrafter"/>
</dbReference>
<dbReference type="CDD" id="cd05930">
    <property type="entry name" value="A_NRPS"/>
    <property type="match status" value="1"/>
</dbReference>
<dbReference type="Pfam" id="PF00975">
    <property type="entry name" value="Thioesterase"/>
    <property type="match status" value="1"/>
</dbReference>
<dbReference type="Pfam" id="PF13193">
    <property type="entry name" value="AMP-binding_C"/>
    <property type="match status" value="3"/>
</dbReference>
<feature type="domain" description="Carrier" evidence="5">
    <location>
        <begin position="2539"/>
        <end position="2613"/>
    </location>
</feature>
<dbReference type="FunFam" id="3.30.300.30:FF:000010">
    <property type="entry name" value="Enterobactin synthetase component F"/>
    <property type="match status" value="3"/>
</dbReference>
<dbReference type="Gene3D" id="3.30.559.30">
    <property type="entry name" value="Nonribosomal peptide synthetase, condensation domain"/>
    <property type="match status" value="5"/>
</dbReference>
<dbReference type="InterPro" id="IPR042099">
    <property type="entry name" value="ANL_N_sf"/>
</dbReference>
<dbReference type="Gene3D" id="3.30.559.10">
    <property type="entry name" value="Chloramphenicol acetyltransferase-like domain"/>
    <property type="match status" value="5"/>
</dbReference>
<proteinExistence type="inferred from homology"/>
<keyword evidence="4" id="KW-0597">Phosphoprotein</keyword>
<dbReference type="RefSeq" id="WP_084914375.1">
    <property type="nucleotide sequence ID" value="NZ_MTSA01000003.1"/>
</dbReference>
<dbReference type="PROSITE" id="PS00012">
    <property type="entry name" value="PHOSPHOPANTETHEINE"/>
    <property type="match status" value="2"/>
</dbReference>
<dbReference type="InterPro" id="IPR020806">
    <property type="entry name" value="PKS_PP-bd"/>
</dbReference>
<comment type="cofactor">
    <cofactor evidence="1">
        <name>pantetheine 4'-phosphate</name>
        <dbReference type="ChEBI" id="CHEBI:47942"/>
    </cofactor>
</comment>
<dbReference type="PANTHER" id="PTHR45527:SF1">
    <property type="entry name" value="FATTY ACID SYNTHASE"/>
    <property type="match status" value="1"/>
</dbReference>
<evidence type="ECO:0000256" key="2">
    <source>
        <dbReference type="ARBA" id="ARBA00006432"/>
    </source>
</evidence>
<dbReference type="PANTHER" id="PTHR45527">
    <property type="entry name" value="NONRIBOSOMAL PEPTIDE SYNTHETASE"/>
    <property type="match status" value="1"/>
</dbReference>
<dbReference type="FunFam" id="3.40.50.12780:FF:000012">
    <property type="entry name" value="Non-ribosomal peptide synthetase"/>
    <property type="match status" value="2"/>
</dbReference>
<dbReference type="GO" id="GO:0003824">
    <property type="term" value="F:catalytic activity"/>
    <property type="evidence" value="ECO:0007669"/>
    <property type="project" value="InterPro"/>
</dbReference>
<dbReference type="FunFam" id="3.30.559.10:FF:000012">
    <property type="entry name" value="Non-ribosomal peptide synthetase"/>
    <property type="match status" value="3"/>
</dbReference>
<dbReference type="NCBIfam" id="NF003417">
    <property type="entry name" value="PRK04813.1"/>
    <property type="match status" value="3"/>
</dbReference>
<protein>
    <submittedName>
        <fullName evidence="6">Non-ribosomal peptide synthetase</fullName>
    </submittedName>
</protein>
<evidence type="ECO:0000313" key="6">
    <source>
        <dbReference type="EMBL" id="OUM08469.1"/>
    </source>
</evidence>
<dbReference type="FunFam" id="1.10.1200.10:FF:000016">
    <property type="entry name" value="Non-ribosomal peptide synthase"/>
    <property type="match status" value="3"/>
</dbReference>
<dbReference type="FunFam" id="2.30.38.10:FF:000001">
    <property type="entry name" value="Non-ribosomal peptide synthetase PvdI"/>
    <property type="match status" value="1"/>
</dbReference>
<keyword evidence="3" id="KW-0596">Phosphopantetheine</keyword>
<dbReference type="SUPFAM" id="SSF52777">
    <property type="entry name" value="CoA-dependent acyltransferases"/>
    <property type="match status" value="10"/>
</dbReference>
<dbReference type="Gene3D" id="3.40.50.12780">
    <property type="entry name" value="N-terminal domain of ligase-like"/>
    <property type="match status" value="2"/>
</dbReference>
<dbReference type="OrthoDB" id="134488at2"/>
<name>A0A244EVB0_PSESX</name>
<dbReference type="CDD" id="cd19531">
    <property type="entry name" value="LCL_NRPS-like"/>
    <property type="match status" value="4"/>
</dbReference>
<evidence type="ECO:0000313" key="7">
    <source>
        <dbReference type="Proteomes" id="UP000195128"/>
    </source>
</evidence>
<comment type="similarity">
    <text evidence="2">Belongs to the ATP-dependent AMP-binding enzyme family.</text>
</comment>
<dbReference type="PROSITE" id="PS00455">
    <property type="entry name" value="AMP_BINDING"/>
    <property type="match status" value="3"/>
</dbReference>
<dbReference type="InterPro" id="IPR025110">
    <property type="entry name" value="AMP-bd_C"/>
</dbReference>
<dbReference type="Pfam" id="PF00550">
    <property type="entry name" value="PP-binding"/>
    <property type="match status" value="4"/>
</dbReference>
<dbReference type="InterPro" id="IPR020845">
    <property type="entry name" value="AMP-binding_CS"/>
</dbReference>
<dbReference type="GO" id="GO:0043041">
    <property type="term" value="P:amino acid activation for nonribosomal peptide biosynthetic process"/>
    <property type="evidence" value="ECO:0007669"/>
    <property type="project" value="TreeGrafter"/>
</dbReference>
<dbReference type="Pfam" id="PF00501">
    <property type="entry name" value="AMP-binding"/>
    <property type="match status" value="3"/>
</dbReference>
<dbReference type="InterPro" id="IPR000873">
    <property type="entry name" value="AMP-dep_synth/lig_dom"/>
</dbReference>
<dbReference type="PROSITE" id="PS50075">
    <property type="entry name" value="CARRIER"/>
    <property type="match status" value="4"/>
</dbReference>
<dbReference type="EMBL" id="MTSA01000003">
    <property type="protein sequence ID" value="OUM08469.1"/>
    <property type="molecule type" value="Genomic_DNA"/>
</dbReference>
<accession>A0A244EVB0</accession>
<sequence length="4535" mass="497841">MNDRNVSLEQLKRAALLRLLQQRGAAKAEQAPLDVIEPADRSAPLPLSFSQQRLWFLDQLDPTASAAYHIPAALRLTGELNKPALQAALDQLVARHESLRTTFERHGEQPVQVIAPADCGFALIEEDLRALSPEQARLSATRISDAEAAAPFDLLKGPLIRGRMLQLGDEEHLLLITQHHIISDGWSIEVLVKEFSALYQAHVELQPNPLPPLPVQYADYAAWQRQRMDGERLTPHIEFWRDHLSGAPALLNMPTDRPRPPVQSYEGSTLTFSLPLDLSRAISTFARLRAATPFMTLMAAWAVLLTRISGQQDVVIGTVAANRDRQDVQALIGFFANTLALRVRLDADPTLDEVMAQVRNLMLESSRYQDTPFDLVVEALKPPRSASHSPVFQTMLYTNAGGDAEALQLPGLALEFLSSRQEDTQHDLSLHIGDNDEQLVCSLSYSTALFDTSTIERLAQRFERVLRHFTDAPQTRIGELDLDPGLALPAVQPVEQHPVDTPLSFHQERIWFVDTFETGYLYDANPIYHNVPLLLELSGKIDQQALQTALDGLLVRHEILRCRVLSDGARAWQRFEPAAEWPLNLLRAAAGQRTAVALEDARQPLPMDGGSLIRATLVQDDSQDAVLAITVHHLLADRASMQLIRRDLLELYEAACQARPPQLPELTVAYRDFAQWQRQLPAAARETLRSFWAYQLRGKLQPMEMPLNRPRAAVHVFTPATHSFALTEQQVQRIEQAARRAGITGEGLALSAFMALLRRYTGHEELVVGTAAACREAPELQDIVGPVSNLLVLRGACDEATSLQALLAQTAGRLAQAYKHRFMQFDQLVLALNPAKDMSRTALFDVLFNFERVQDTSVNVADLTVRTLETNLGYGKNDLHLLMAAGERQWQGHMTYNADMFDESFIAQLMQHYLRLLEAFADAPEQRVDDVALLSEEEQRVQTLDWNDTEAAYPENATLQHLFENQVQATPDRIAVNSESGSLTYQELNRRANQLAHRLRAAGVAPQELIAILLDRSLDMIVSTLAVLKAGAAYVPIDPSSPAERIAYVLSDSGARKVITRAPFAEQIADSAVAIFDPVTPSDDAPQNPDNLTHPDHLCYVIYTSGSTGQPKGTLLEHRNVVRLLHNSRTPFAFGPDDVWTLFHSNAFDFSVWEMFGALLHGARLTLVPDAERRDPALFLDFLEREQVTVLNQTPSAFLPLADTAVSRAGTTAGALKYVIFGGESLEPGRLAAFHNAFPEVALVNMYGITETCVHVTWKHLTKVDIDAGISNVGRPIPTTVTYIMDARQRLLPVGVPGEICVGGLGVGRGYLNRPELTAERFIADPLRQGGQLYRSGDLGKLLSNGEIVHLGRMDAQVKIRGFRIELGEIEAKLLACEGVHEVRVLARDDAHQGKRLIAYLIPESGAVIEVAHLRKQLGATLPDYMVPSAFVSLNAYPLTGNGKLDQDALPAPGTDAMAGHDYEAPQGPVEEALAQIFSELLGVERVGRRDGFFELGGHSLLAAQLVSRVRQVLGGELMLRELFSHPTVEELARVIGTLEQVQTASIAQADRNAPLVLSFSQQRLWFLDQLDPNASIAYHMPASLQLKGDLDVQALKQALDHLVARHESLRTTFQRLGEQPVQVIAPQDSGFTLVEHDLRTLPFDLAQTSAARIAQSEVAAPFDLQKGPLIRGRLLRLADDDYRLHITQHHIISDGWSVGVLVREFAELYAALSQGAAPSLPPLSIQYADYAAWQRQTLSGPHLARQLDQWRMHLTGAPTLLTLPTDRPRPPLQSYRGGDVPVELSPQLLAKVEQCCKQHDVTLFMVLLGAWSVLMARLGNERDVVIGVPSANRGHTQVESLIGFFVNTLPVRVQLQDSPTVTQLLAQVRDTLLAVHERQEVPFEHVIEALQPPRSLSHNPLCQVALSLNNTPDDGSLNLPGLTLSALHEIQETSQFDLMLSLAEADGALSGVIQYASDLFDRSTVERFAQSFQVVLEALVSQADQPVMALPLLTSAQQQAHPALQPPVASFATDTLIHQRFEHFAAQQPTATALAFDDQHISYQTLNRRANRIARQLLALNVAPDDRVGILAERSVDMLCAVIGVLKAGAAYVPLDPAYPQARLAYLLQDSQPVALLAQPACLDALASQPDIPVIDLLSDADGPAGQNDALDAAFDQNPSVELTPQNLAYVIYTSGSTGLPKGVLVEHGNVARLFDATADNFQFDSNDVWTLFHSFAFDFSVWEIWGALSYGGRLVIVPTELARSPDDFHALVCREQVTVLNQTPSAFRQFIEAAGRSDEAHGLKEVIFGGEALDVRTLRPWTSKTPLSATRLVNMYGITEITVHATFHAISQAQIDAGDTGLIGQPLSDLCLRILDQYQQPVPVGVEGEIHIGGAGVARHYLNRPELNAERFIADPFSSVPGARLYCTGDVARYRPDGEIVYVGRNDSQIKIRGFRIEPGEIEARLQACAGVREALVMVREDTPGDKRLVAYLIAHPDASPDSATLRSELAQVLAEHMIPGAFVTLSQWPLTTNGKLDRKALPAPDGSATATREYQAPQGEMEVSLAKAWQELLGIERVGRDDHFFELGGHSFLVISLIERLRQGGMLLNVRSVFAAPTLKAMAALLSTDLSQEGAHIPPNLIPENCTHITPEMLPLVTLTASEIEQIVAEVPGGVSNVQDIYPLSSLQEGILFHHLLQGQGDAYLMRTVLKFKQRERMDEFLTALQSVIDRHDILRTALRWSGLPAPVQIVQRKAVLPVTLIDSSGHADPLQMLHEHTDTQVLSLDLQKAPLIAAYMTWDRHSEQWLLAMLDHHLISDNVTLRLIMSEIHAIVHGEGHRLPPSHPYRNFIAQAATVSREEHEAYFRTLLGDVHETTAPYGVLDVQGNGAGNTKAVRYLSDDVSAAVHRVAKARGVPNSVLFHAAWGLVVAATSGRDDVVFGTVLSGRSQGASGADKALGMFINTLPMRIRLDETSVSDIVQDAYRQLGELLTHEQASLALAQRCSAVDPSMPLFTVILNCRHGEMVTADGSSIDEMEQWDGIEFVASETHTNYPIEIAVAVEGSAISLTSQTVVGIDPQRIADYLAQAVTELVAALEQAPERRADSLNVLPPAERQQVLSDFNQTTADFGTPKPLHVLFEDQVRARPDAIALVHDDRSLTYAQLNRRANQLAQRLLMHGLEPEQCVAICAERGSDMIVGLLAVLKAGGAYVPIDPDHPTDRIAFILKNSAARLLLCQRALVPHMPAARYCPATLLLDEQPPEVFEQDPQYDENFDAEALGLSADHLAYIIYTSGSTGQSKGVMVEHRSVFNFCQVMARTTHSQCPAGATVALNAGFYFDMSIKGIAQLFFGHRLVIIPPLIRASGSDLLDFLERHQVHAFDSTPSQLDALLAAGLLERRSYRPVSVLLGGEAINAATWERLQQCPDIHFYNMYGPTECTVDATLGLIRDLGERPSIGRPLANMQVLVLDRRGQPAPVGVTGEIHIGGAGVARGYLHNPQLTAERFVVNPFSSDPQARLYKTGDLGRWMADGRLEYAGRNDFQVKIRGFRIELGEIENALLACPGLREAVVIAREDNPGEASSTRLVAYVCGAATSAEALREQLLKRLPEYMVPSAFVQLDAMPLTANGKLDRRALPAPGQDALASRAYEAPQGEVEIAIADIWQNLLHVERVGRNDGFLELGGHSLLAVQLLSRLRRKLGTRLTLRELFDAPTVRGLAARVDAASPAQNQAIPLADRKGKLALSFSQQRLWFLDHLDPAAGAAYHLPVALRLKGALDREALQAALDRLLVRHEILRTSFALNDGQPEQKIAPADTRFSLAHHDVSDLPAQDHPAAIEQLGEACASTLFDLNRGPLVRGALVHVSDTEHVLFITLHHIISDGWSNSVLAHELTVLYGAYSQGEKDPLPALPLQYADYAVWQRQWLQGAALEAQTEFWRSHLQGAPTLLNLPLDRPRPEVQSYAGGIVDFSLPDGLSEQLRAFSQAQGATLFMTLLAGWSSLMTYLSGQNDVVVGTPVANRQRTELEPLIGFFANTLALRINSEQEASIARLLVNIKDLTLAAFNHQDLPFEQVVSTLQPTRSMSHSPLFQVMLSLNNTPDAPLTLPGLDIEALESAHHTTQFDLSLSLTEDRGTLFGSLQYASDLFDLATVESILELFTLNLQHLVADAQQPVRELLAQLPPLVRSVSAPYQQTVAQVEDQAPLPYEAPQGDTELAIARLWQELFKTEQISRHDDFFKLGGISLMAVQMASRLRKALGKPIAVRDLFVEPTVAGFARTLDLQSRPQAQSNLVPVRRSGRQRPLFLVHPLGGEVQYARNLASSLDTDVPVYGLAASGFVAGEKTPNTVPDLAAQYLKAIRDVQPQGPYRIAGWSAGGLIAHEMAHQAIAQGESVEFLGIIDTSVQRVAPGVEPLSEAQFLLEWLPDALAPDLKASLETLAADNRIESMLDVCLANRLLPQELGQDLDSMTLRTHLKVAYAIRQAVDAYVSPVTPVTVSLFTAKDQPRNEATLGWTELQGERLHVTALAGDHNTLVQSPFAGALGDAISQALKGL</sequence>
<evidence type="ECO:0000256" key="3">
    <source>
        <dbReference type="ARBA" id="ARBA00022450"/>
    </source>
</evidence>
<dbReference type="FunFam" id="1.10.1200.10:FF:000005">
    <property type="entry name" value="Nonribosomal peptide synthetase 1"/>
    <property type="match status" value="1"/>
</dbReference>
<dbReference type="Gene3D" id="3.30.300.30">
    <property type="match status" value="3"/>
</dbReference>
<dbReference type="InterPro" id="IPR020802">
    <property type="entry name" value="TesA-like"/>
</dbReference>
<feature type="domain" description="Carrier" evidence="5">
    <location>
        <begin position="4190"/>
        <end position="4265"/>
    </location>
</feature>
<dbReference type="InterPro" id="IPR023213">
    <property type="entry name" value="CAT-like_dom_sf"/>
</dbReference>
<dbReference type="InterPro" id="IPR036736">
    <property type="entry name" value="ACP-like_sf"/>
</dbReference>
<dbReference type="SUPFAM" id="SSF56801">
    <property type="entry name" value="Acetyl-CoA synthetase-like"/>
    <property type="match status" value="3"/>
</dbReference>
<dbReference type="FunFam" id="3.40.50.980:FF:000001">
    <property type="entry name" value="Non-ribosomal peptide synthetase"/>
    <property type="match status" value="2"/>
</dbReference>
<dbReference type="SUPFAM" id="SSF47336">
    <property type="entry name" value="ACP-like"/>
    <property type="match status" value="4"/>
</dbReference>
<dbReference type="InterPro" id="IPR029058">
    <property type="entry name" value="AB_hydrolase_fold"/>
</dbReference>